<proteinExistence type="predicted"/>
<organism evidence="2 3">
    <name type="scientific">Heterotrigona itama</name>
    <dbReference type="NCBI Taxonomy" id="395501"/>
    <lineage>
        <taxon>Eukaryota</taxon>
        <taxon>Metazoa</taxon>
        <taxon>Ecdysozoa</taxon>
        <taxon>Arthropoda</taxon>
        <taxon>Hexapoda</taxon>
        <taxon>Insecta</taxon>
        <taxon>Pterygota</taxon>
        <taxon>Neoptera</taxon>
        <taxon>Endopterygota</taxon>
        <taxon>Hymenoptera</taxon>
        <taxon>Apocrita</taxon>
        <taxon>Aculeata</taxon>
        <taxon>Apoidea</taxon>
        <taxon>Anthophila</taxon>
        <taxon>Apidae</taxon>
        <taxon>Heterotrigona</taxon>
    </lineage>
</organism>
<gene>
    <name evidence="2" type="ORF">MHI_LOCUS144185</name>
</gene>
<protein>
    <recommendedName>
        <fullName evidence="4">Cytochrome c oxidase subunit 1</fullName>
    </recommendedName>
</protein>
<feature type="non-terminal residue" evidence="2">
    <location>
        <position position="1"/>
    </location>
</feature>
<evidence type="ECO:0000313" key="3">
    <source>
        <dbReference type="Proteomes" id="UP000752696"/>
    </source>
</evidence>
<keyword evidence="1" id="KW-0472">Membrane</keyword>
<name>A0A6V7H0L9_9HYME</name>
<dbReference type="InterPro" id="IPR036927">
    <property type="entry name" value="Cyt_c_oxase-like_su1_sf"/>
</dbReference>
<evidence type="ECO:0000256" key="1">
    <source>
        <dbReference type="SAM" id="Phobius"/>
    </source>
</evidence>
<evidence type="ECO:0000313" key="2">
    <source>
        <dbReference type="EMBL" id="CAD1469733.1"/>
    </source>
</evidence>
<dbReference type="SUPFAM" id="SSF81442">
    <property type="entry name" value="Cytochrome c oxidase subunit I-like"/>
    <property type="match status" value="1"/>
</dbReference>
<dbReference type="Proteomes" id="UP000752696">
    <property type="component" value="Unassembled WGS sequence"/>
</dbReference>
<evidence type="ECO:0008006" key="4">
    <source>
        <dbReference type="Google" id="ProtNLM"/>
    </source>
</evidence>
<accession>A0A6V7H0L9</accession>
<keyword evidence="1" id="KW-1133">Transmembrane helix</keyword>
<keyword evidence="3" id="KW-1185">Reference proteome</keyword>
<feature type="transmembrane region" description="Helical" evidence="1">
    <location>
        <begin position="45"/>
        <end position="64"/>
    </location>
</feature>
<comment type="caution">
    <text evidence="2">The sequence shown here is derived from an EMBL/GenBank/DDBJ whole genome shotgun (WGS) entry which is preliminary data.</text>
</comment>
<reference evidence="2" key="1">
    <citation type="submission" date="2020-07" db="EMBL/GenBank/DDBJ databases">
        <authorList>
            <person name="Nazaruddin N."/>
        </authorList>
    </citation>
    <scope>NUCLEOTIDE SEQUENCE</scope>
</reference>
<feature type="non-terminal residue" evidence="2">
    <location>
        <position position="72"/>
    </location>
</feature>
<sequence length="72" mass="8252">TLLFFSIHITGISSILGSRNFIVKNYDQINLFSRSISITEEETQFYINFIFILIFGHSEVYISIDLTPGFGL</sequence>
<dbReference type="EMBL" id="CAJDYZ010002867">
    <property type="protein sequence ID" value="CAD1469733.1"/>
    <property type="molecule type" value="Genomic_DNA"/>
</dbReference>
<dbReference type="AlphaFoldDB" id="A0A6V7H0L9"/>
<keyword evidence="1" id="KW-0812">Transmembrane</keyword>